<dbReference type="AlphaFoldDB" id="A0A1U9ZWX8"/>
<organism evidence="1 2">
    <name type="scientific">[Actinomadura] parvosata subsp. kistnae</name>
    <dbReference type="NCBI Taxonomy" id="1909395"/>
    <lineage>
        <taxon>Bacteria</taxon>
        <taxon>Bacillati</taxon>
        <taxon>Actinomycetota</taxon>
        <taxon>Actinomycetes</taxon>
        <taxon>Streptosporangiales</taxon>
        <taxon>Streptosporangiaceae</taxon>
        <taxon>Nonomuraea</taxon>
    </lineage>
</organism>
<reference evidence="2" key="1">
    <citation type="journal article" date="2017" name="Med. Chem. Commun.">
        <title>Nonomuraea sp. ATCC 55076 harbours the largest actinomycete chromosome to date and the kistamicin biosynthetic gene cluster.</title>
        <authorList>
            <person name="Nazari B."/>
            <person name="Forneris C.C."/>
            <person name="Gibson M.I."/>
            <person name="Moon K."/>
            <person name="Schramma K.R."/>
            <person name="Seyedsayamdost M.R."/>
        </authorList>
    </citation>
    <scope>NUCLEOTIDE SEQUENCE [LARGE SCALE GENOMIC DNA]</scope>
    <source>
        <strain evidence="2">ATCC 55076</strain>
    </source>
</reference>
<dbReference type="Proteomes" id="UP000190797">
    <property type="component" value="Chromosome"/>
</dbReference>
<dbReference type="KEGG" id="noa:BKM31_14200"/>
<protein>
    <submittedName>
        <fullName evidence="1">Uncharacterized protein</fullName>
    </submittedName>
</protein>
<dbReference type="EMBL" id="CP017717">
    <property type="protein sequence ID" value="AQZ62458.1"/>
    <property type="molecule type" value="Genomic_DNA"/>
</dbReference>
<name>A0A1U9ZWX8_9ACTN</name>
<accession>A0A1U9ZWX8</accession>
<dbReference type="STRING" id="1909395.BKM31_14200"/>
<evidence type="ECO:0000313" key="1">
    <source>
        <dbReference type="EMBL" id="AQZ62458.1"/>
    </source>
</evidence>
<sequence length="122" mass="12506">MGGTRHDRQQRPLGHASLDLGRQTLGVGMAAPGAAALEGGHTTLVDDQIGVAEVAGVQMRGRAQVGVLEVSDETGGGVTPGVGWGRFLRDGTNVPVGSGVRKGIGVVRLSGVRYYACTRRSA</sequence>
<proteinExistence type="predicted"/>
<keyword evidence="2" id="KW-1185">Reference proteome</keyword>
<gene>
    <name evidence="1" type="ORF">BKM31_14200</name>
</gene>
<evidence type="ECO:0000313" key="2">
    <source>
        <dbReference type="Proteomes" id="UP000190797"/>
    </source>
</evidence>